<dbReference type="PANTHER" id="PTHR30349:SF41">
    <property type="entry name" value="INTEGRASE_RECOMBINASE PROTEIN MJ0367-RELATED"/>
    <property type="match status" value="1"/>
</dbReference>
<evidence type="ECO:0000256" key="1">
    <source>
        <dbReference type="ARBA" id="ARBA00008857"/>
    </source>
</evidence>
<dbReference type="SUPFAM" id="SSF56349">
    <property type="entry name" value="DNA breaking-rejoining enzymes"/>
    <property type="match status" value="1"/>
</dbReference>
<dbReference type="GO" id="GO:0015074">
    <property type="term" value="P:DNA integration"/>
    <property type="evidence" value="ECO:0007669"/>
    <property type="project" value="InterPro"/>
</dbReference>
<protein>
    <recommendedName>
        <fullName evidence="4">Tyr recombinase domain-containing protein</fullName>
    </recommendedName>
</protein>
<keyword evidence="3" id="KW-0233">DNA recombination</keyword>
<proteinExistence type="inferred from homology"/>
<name>A0A7C2P1J0_9PLAN</name>
<dbReference type="InterPro" id="IPR013762">
    <property type="entry name" value="Integrase-like_cat_sf"/>
</dbReference>
<dbReference type="PROSITE" id="PS51898">
    <property type="entry name" value="TYR_RECOMBINASE"/>
    <property type="match status" value="1"/>
</dbReference>
<dbReference type="AlphaFoldDB" id="A0A7C2P1J0"/>
<dbReference type="InterPro" id="IPR002104">
    <property type="entry name" value="Integrase_catalytic"/>
</dbReference>
<dbReference type="InterPro" id="IPR011010">
    <property type="entry name" value="DNA_brk_join_enz"/>
</dbReference>
<organism evidence="5">
    <name type="scientific">Schlesneria paludicola</name>
    <dbReference type="NCBI Taxonomy" id="360056"/>
    <lineage>
        <taxon>Bacteria</taxon>
        <taxon>Pseudomonadati</taxon>
        <taxon>Planctomycetota</taxon>
        <taxon>Planctomycetia</taxon>
        <taxon>Planctomycetales</taxon>
        <taxon>Planctomycetaceae</taxon>
        <taxon>Schlesneria</taxon>
    </lineage>
</organism>
<dbReference type="EMBL" id="DSOK01000056">
    <property type="protein sequence ID" value="HEN14173.1"/>
    <property type="molecule type" value="Genomic_DNA"/>
</dbReference>
<evidence type="ECO:0000256" key="2">
    <source>
        <dbReference type="ARBA" id="ARBA00023125"/>
    </source>
</evidence>
<dbReference type="GO" id="GO:0003677">
    <property type="term" value="F:DNA binding"/>
    <property type="evidence" value="ECO:0007669"/>
    <property type="project" value="UniProtKB-KW"/>
</dbReference>
<dbReference type="PANTHER" id="PTHR30349">
    <property type="entry name" value="PHAGE INTEGRASE-RELATED"/>
    <property type="match status" value="1"/>
</dbReference>
<evidence type="ECO:0000259" key="4">
    <source>
        <dbReference type="PROSITE" id="PS51898"/>
    </source>
</evidence>
<evidence type="ECO:0000313" key="5">
    <source>
        <dbReference type="EMBL" id="HEN14173.1"/>
    </source>
</evidence>
<dbReference type="InterPro" id="IPR010998">
    <property type="entry name" value="Integrase_recombinase_N"/>
</dbReference>
<dbReference type="GO" id="GO:0006310">
    <property type="term" value="P:DNA recombination"/>
    <property type="evidence" value="ECO:0007669"/>
    <property type="project" value="UniProtKB-KW"/>
</dbReference>
<reference evidence="5" key="1">
    <citation type="journal article" date="2020" name="mSystems">
        <title>Genome- and Community-Level Interaction Insights into Carbon Utilization and Element Cycling Functions of Hydrothermarchaeota in Hydrothermal Sediment.</title>
        <authorList>
            <person name="Zhou Z."/>
            <person name="Liu Y."/>
            <person name="Xu W."/>
            <person name="Pan J."/>
            <person name="Luo Z.H."/>
            <person name="Li M."/>
        </authorList>
    </citation>
    <scope>NUCLEOTIDE SEQUENCE [LARGE SCALE GENOMIC DNA]</scope>
    <source>
        <strain evidence="5">SpSt-339</strain>
    </source>
</reference>
<keyword evidence="2" id="KW-0238">DNA-binding</keyword>
<feature type="domain" description="Tyr recombinase" evidence="4">
    <location>
        <begin position="175"/>
        <end position="310"/>
    </location>
</feature>
<sequence length="310" mass="35728">MRQPHPWYSETRSGGGWFVKLSGEQHFLGKHPVGAAKPMKRSGRWNPPSEILSEYHKLMAVRDTASKADYTFDNICALYLAELEPENPALAKRYRQILDKFSVHVYKGRRIGKFLVNAELEAVHLESWAKQYPSDQTQRTYITFCKAVVEWAVKKKNINVHQNPFAEAKVPKVTSRAVVISEDEHKALLKFWKNDSFCDFLQALWYTGARPGELAKVEARHFDEGLWRLDSTEHKTGRVTGKDRLIGVADELLEIVERLSKLHPEGPIFRNTYGRRWTISAMYVRFESARASKNLFSNGQSLRHSLRLRG</sequence>
<accession>A0A7C2P1J0</accession>
<gene>
    <name evidence="5" type="ORF">ENQ76_01720</name>
</gene>
<evidence type="ECO:0000256" key="3">
    <source>
        <dbReference type="ARBA" id="ARBA00023172"/>
    </source>
</evidence>
<dbReference type="Gene3D" id="1.10.150.130">
    <property type="match status" value="1"/>
</dbReference>
<comment type="caution">
    <text evidence="5">The sequence shown here is derived from an EMBL/GenBank/DDBJ whole genome shotgun (WGS) entry which is preliminary data.</text>
</comment>
<dbReference type="InterPro" id="IPR050090">
    <property type="entry name" value="Tyrosine_recombinase_XerCD"/>
</dbReference>
<comment type="similarity">
    <text evidence="1">Belongs to the 'phage' integrase family.</text>
</comment>
<dbReference type="Gene3D" id="1.10.443.10">
    <property type="entry name" value="Intergrase catalytic core"/>
    <property type="match status" value="1"/>
</dbReference>